<dbReference type="AlphaFoldDB" id="A0A2K9IXW6"/>
<name>A0A2K9IXW6_9BACI</name>
<evidence type="ECO:0000313" key="3">
    <source>
        <dbReference type="EMBL" id="MEF2292460.1"/>
    </source>
</evidence>
<dbReference type="Proteomes" id="UP001356080">
    <property type="component" value="Unassembled WGS sequence"/>
</dbReference>
<dbReference type="RefSeq" id="WP_077706635.1">
    <property type="nucleotide sequence ID" value="NZ_CP018622.1"/>
</dbReference>
<reference evidence="3 5" key="3">
    <citation type="submission" date="2024-01" db="EMBL/GenBank/DDBJ databases">
        <title>Survival strategy associated with biotechnological potential of Virgibacillus dokdonensis T4.6 isolated from salt-fermented shrimp paste.</title>
        <authorList>
            <person name="Doan T.V."/>
            <person name="Quach N.T."/>
            <person name="Phi Q.-T."/>
        </authorList>
    </citation>
    <scope>NUCLEOTIDE SEQUENCE [LARGE SCALE GENOMIC DNA]</scope>
    <source>
        <strain evidence="3 5">T4.6</strain>
    </source>
</reference>
<feature type="signal peptide" evidence="1">
    <location>
        <begin position="1"/>
        <end position="23"/>
    </location>
</feature>
<organism evidence="2 4">
    <name type="scientific">Virgibacillus dokdonensis</name>
    <dbReference type="NCBI Taxonomy" id="302167"/>
    <lineage>
        <taxon>Bacteria</taxon>
        <taxon>Bacillati</taxon>
        <taxon>Bacillota</taxon>
        <taxon>Bacilli</taxon>
        <taxon>Bacillales</taxon>
        <taxon>Bacillaceae</taxon>
        <taxon>Virgibacillus</taxon>
    </lineage>
</organism>
<dbReference type="EMBL" id="CP018622">
    <property type="protein sequence ID" value="AUJ24274.1"/>
    <property type="molecule type" value="Genomic_DNA"/>
</dbReference>
<keyword evidence="1" id="KW-0732">Signal</keyword>
<protein>
    <submittedName>
        <fullName evidence="2">Uncharacterized protein</fullName>
    </submittedName>
</protein>
<dbReference type="KEGG" id="vpn:A21D_01175"/>
<reference evidence="4" key="2">
    <citation type="submission" date="2016-11" db="EMBL/GenBank/DDBJ databases">
        <title>Complete genome sequence of Virgibacillus pantothenticus 21D, a halophilic bacterium isolated from the deep hypersaline anoxic basin Discovery in the Mediterranean Sea.</title>
        <authorList>
            <person name="Zeaiter Z."/>
            <person name="Booth J.M."/>
            <person name="Prosdocimi E.M."/>
            <person name="Mapelli F."/>
            <person name="Fusi M."/>
            <person name="Daffonchio D."/>
            <person name="Borin S."/>
            <person name="Crotti E."/>
        </authorList>
    </citation>
    <scope>NUCLEOTIDE SEQUENCE [LARGE SCALE GENOMIC DNA]</scope>
    <source>
        <strain evidence="4">21D</strain>
    </source>
</reference>
<evidence type="ECO:0000313" key="4">
    <source>
        <dbReference type="Proteomes" id="UP000234237"/>
    </source>
</evidence>
<gene>
    <name evidence="2" type="ORF">A21D_01175</name>
    <name evidence="3" type="ORF">V2W34_10655</name>
</gene>
<feature type="chain" id="PRO_5014726884" evidence="1">
    <location>
        <begin position="24"/>
        <end position="116"/>
    </location>
</feature>
<proteinExistence type="predicted"/>
<keyword evidence="5" id="KW-1185">Reference proteome</keyword>
<sequence length="116" mass="13334">MHHRLFRSFILLLLFACLLSSQAVQKINQMPNLIAEDTTITSVVQASQDDAIQVTSPTVPMPKDALFLTKAPFVKEDVILYFLEDFFPDKGLYATDTHRMVEWMKYHSNYLSLHVS</sequence>
<evidence type="ECO:0000256" key="1">
    <source>
        <dbReference type="SAM" id="SignalP"/>
    </source>
</evidence>
<evidence type="ECO:0000313" key="5">
    <source>
        <dbReference type="Proteomes" id="UP001356080"/>
    </source>
</evidence>
<dbReference type="EMBL" id="JAZHPM010000017">
    <property type="protein sequence ID" value="MEF2292460.1"/>
    <property type="molecule type" value="Genomic_DNA"/>
</dbReference>
<evidence type="ECO:0000313" key="2">
    <source>
        <dbReference type="EMBL" id="AUJ24274.1"/>
    </source>
</evidence>
<accession>A0A2K9IXW6</accession>
<dbReference type="Proteomes" id="UP000234237">
    <property type="component" value="Chromosome"/>
</dbReference>
<reference evidence="2" key="1">
    <citation type="submission" date="2016-11" db="EMBL/GenBank/DDBJ databases">
        <title>Complete genome sequence of Virgibacillus dokdonensis 21D, a halophilic bacterium isolated from the deep hypersaline anoxic basin Discovery in the Mediterranean Sea.</title>
        <authorList>
            <person name="Zeaiter Z."/>
            <person name="Booth J.M."/>
            <person name="Prosdocimi E.M."/>
            <person name="Mapelli F."/>
            <person name="Fusi M."/>
            <person name="Daffonchio D."/>
            <person name="Borin S."/>
            <person name="Crotti E."/>
        </authorList>
    </citation>
    <scope>NUCLEOTIDE SEQUENCE</scope>
    <source>
        <strain evidence="2">21D</strain>
    </source>
</reference>